<proteinExistence type="predicted"/>
<evidence type="ECO:0000313" key="2">
    <source>
        <dbReference type="Proteomes" id="UP001432322"/>
    </source>
</evidence>
<sequence length="108" mass="12658">MKMRFYCKYQPTESPLYICGSCGEESYTVTSNTTNNNTIDHQLQHFRSGKYVNIKPSTQQVAIKQRGPHRTRYDRSAFIVRSVVVLHVRPISIRLSRSQELIKLQRRL</sequence>
<dbReference type="EMBL" id="BTSY01000005">
    <property type="protein sequence ID" value="GMT29829.1"/>
    <property type="molecule type" value="Genomic_DNA"/>
</dbReference>
<gene>
    <name evidence="1" type="ORF">PFISCL1PPCAC_21126</name>
</gene>
<keyword evidence="2" id="KW-1185">Reference proteome</keyword>
<organism evidence="1 2">
    <name type="scientific">Pristionchus fissidentatus</name>
    <dbReference type="NCBI Taxonomy" id="1538716"/>
    <lineage>
        <taxon>Eukaryota</taxon>
        <taxon>Metazoa</taxon>
        <taxon>Ecdysozoa</taxon>
        <taxon>Nematoda</taxon>
        <taxon>Chromadorea</taxon>
        <taxon>Rhabditida</taxon>
        <taxon>Rhabditina</taxon>
        <taxon>Diplogasteromorpha</taxon>
        <taxon>Diplogasteroidea</taxon>
        <taxon>Neodiplogasteridae</taxon>
        <taxon>Pristionchus</taxon>
    </lineage>
</organism>
<feature type="non-terminal residue" evidence="1">
    <location>
        <position position="108"/>
    </location>
</feature>
<reference evidence="1" key="1">
    <citation type="submission" date="2023-10" db="EMBL/GenBank/DDBJ databases">
        <title>Genome assembly of Pristionchus species.</title>
        <authorList>
            <person name="Yoshida K."/>
            <person name="Sommer R.J."/>
        </authorList>
    </citation>
    <scope>NUCLEOTIDE SEQUENCE</scope>
    <source>
        <strain evidence="1">RS5133</strain>
    </source>
</reference>
<dbReference type="Proteomes" id="UP001432322">
    <property type="component" value="Unassembled WGS sequence"/>
</dbReference>
<evidence type="ECO:0000313" key="1">
    <source>
        <dbReference type="EMBL" id="GMT29829.1"/>
    </source>
</evidence>
<name>A0AAV5WJ66_9BILA</name>
<protein>
    <submittedName>
        <fullName evidence="1">Uncharacterized protein</fullName>
    </submittedName>
</protein>
<dbReference type="AlphaFoldDB" id="A0AAV5WJ66"/>
<comment type="caution">
    <text evidence="1">The sequence shown here is derived from an EMBL/GenBank/DDBJ whole genome shotgun (WGS) entry which is preliminary data.</text>
</comment>
<accession>A0AAV5WJ66</accession>